<evidence type="ECO:0000259" key="2">
    <source>
        <dbReference type="Pfam" id="PF21725"/>
    </source>
</evidence>
<dbReference type="RefSeq" id="WP_285969903.1">
    <property type="nucleotide sequence ID" value="NZ_CP127294.1"/>
</dbReference>
<feature type="region of interest" description="Disordered" evidence="1">
    <location>
        <begin position="112"/>
        <end position="148"/>
    </location>
</feature>
<sequence length="385" mass="39215">MAELGQTQDPAELVPGKPEAIEDNVRVLRARADRAGHASEGLKAIDTGAWTGPAAHAFHDKFSYEPAKWYDAADSMLSAADALDHYAETRRWAQAQATEAVTAWNQAQAATQRAQAQHDQAAAQAATNGEPAPGFTDPGAASRQAAQDTLNRARAQLAEVGDTVAGAISDATSGAPQDSSWLDDAGNFLADAGGHLINGLASLGNAIVNHPGDALTAAAGIGLTVISSAGEGLGVVLDATGVGAIVGVPLNVVSAAGIAAGASMTGVAVVNMATHAAGDDHVSPAETNHGSSTAGADSEPPFPAPKEITGKTAHGEEQMATRNGHGVNDAAAHDAVNNPIKAPNYRPDPYGGTYRFTGTDAVVNLNEEGKVVTAWARSRAGWRHE</sequence>
<evidence type="ECO:0000256" key="1">
    <source>
        <dbReference type="SAM" id="MobiDB-lite"/>
    </source>
</evidence>
<feature type="compositionally biased region" description="Low complexity" evidence="1">
    <location>
        <begin position="112"/>
        <end position="127"/>
    </location>
</feature>
<dbReference type="Pfam" id="PF21725">
    <property type="entry name" value="T7SS_signal"/>
    <property type="match status" value="1"/>
</dbReference>
<name>A0A9Y2IFY2_9PSEU</name>
<reference evidence="3 4" key="1">
    <citation type="submission" date="2023-06" db="EMBL/GenBank/DDBJ databases">
        <authorList>
            <person name="Oyuntsetseg B."/>
            <person name="Kim S.B."/>
        </authorList>
    </citation>
    <scope>NUCLEOTIDE SEQUENCE [LARGE SCALE GENOMIC DNA]</scope>
    <source>
        <strain evidence="3 4">2-15</strain>
    </source>
</reference>
<proteinExistence type="predicted"/>
<feature type="region of interest" description="Disordered" evidence="1">
    <location>
        <begin position="279"/>
        <end position="309"/>
    </location>
</feature>
<feature type="domain" description="Putative T7SS secretion signal" evidence="2">
    <location>
        <begin position="3"/>
        <end position="177"/>
    </location>
</feature>
<dbReference type="KEGG" id="acab:QRX50_49190"/>
<evidence type="ECO:0000313" key="4">
    <source>
        <dbReference type="Proteomes" id="UP001236014"/>
    </source>
</evidence>
<dbReference type="InterPro" id="IPR049082">
    <property type="entry name" value="T7SS_signal"/>
</dbReference>
<organism evidence="3 4">
    <name type="scientific">Amycolatopsis carbonis</name>
    <dbReference type="NCBI Taxonomy" id="715471"/>
    <lineage>
        <taxon>Bacteria</taxon>
        <taxon>Bacillati</taxon>
        <taxon>Actinomycetota</taxon>
        <taxon>Actinomycetes</taxon>
        <taxon>Pseudonocardiales</taxon>
        <taxon>Pseudonocardiaceae</taxon>
        <taxon>Amycolatopsis</taxon>
    </lineage>
</organism>
<accession>A0A9Y2IFY2</accession>
<keyword evidence="4" id="KW-1185">Reference proteome</keyword>
<gene>
    <name evidence="3" type="ORF">QRX50_49190</name>
</gene>
<protein>
    <recommendedName>
        <fullName evidence="2">Putative T7SS secretion signal domain-containing protein</fullName>
    </recommendedName>
</protein>
<dbReference type="EMBL" id="CP127294">
    <property type="protein sequence ID" value="WIX79214.1"/>
    <property type="molecule type" value="Genomic_DNA"/>
</dbReference>
<dbReference type="Proteomes" id="UP001236014">
    <property type="component" value="Chromosome"/>
</dbReference>
<dbReference type="AlphaFoldDB" id="A0A9Y2IFY2"/>
<evidence type="ECO:0000313" key="3">
    <source>
        <dbReference type="EMBL" id="WIX79214.1"/>
    </source>
</evidence>
<feature type="compositionally biased region" description="Polar residues" evidence="1">
    <location>
        <begin position="285"/>
        <end position="295"/>
    </location>
</feature>